<dbReference type="Gene3D" id="1.25.10.10">
    <property type="entry name" value="Leucine-rich Repeat Variant"/>
    <property type="match status" value="1"/>
</dbReference>
<dbReference type="SUPFAM" id="SSF48371">
    <property type="entry name" value="ARM repeat"/>
    <property type="match status" value="1"/>
</dbReference>
<dbReference type="GO" id="GO:0005634">
    <property type="term" value="C:nucleus"/>
    <property type="evidence" value="ECO:0000318"/>
    <property type="project" value="GO_Central"/>
</dbReference>
<dbReference type="RefSeq" id="XP_001309208.1">
    <property type="nucleotide sequence ID" value="XM_001309207.1"/>
</dbReference>
<dbReference type="GO" id="GO:0005737">
    <property type="term" value="C:cytoplasm"/>
    <property type="evidence" value="ECO:0000318"/>
    <property type="project" value="GO_Central"/>
</dbReference>
<evidence type="ECO:0008006" key="3">
    <source>
        <dbReference type="Google" id="ProtNLM"/>
    </source>
</evidence>
<name>A2FFQ3_TRIV3</name>
<dbReference type="KEGG" id="tva:4754048"/>
<dbReference type="GO" id="GO:0061608">
    <property type="term" value="F:nuclear import signal receptor activity"/>
    <property type="evidence" value="ECO:0000318"/>
    <property type="project" value="GO_Central"/>
</dbReference>
<keyword evidence="2" id="KW-1185">Reference proteome</keyword>
<dbReference type="EMBL" id="DS113766">
    <property type="protein sequence ID" value="EAX96278.1"/>
    <property type="molecule type" value="Genomic_DNA"/>
</dbReference>
<dbReference type="VEuPathDB" id="TrichDB:TVAGG3_0489570"/>
<dbReference type="InterPro" id="IPR011989">
    <property type="entry name" value="ARM-like"/>
</dbReference>
<dbReference type="InParanoid" id="A2FFQ3"/>
<accession>A2FFQ3</accession>
<reference evidence="1" key="2">
    <citation type="journal article" date="2007" name="Science">
        <title>Draft genome sequence of the sexually transmitted pathogen Trichomonas vaginalis.</title>
        <authorList>
            <person name="Carlton J.M."/>
            <person name="Hirt R.P."/>
            <person name="Silva J.C."/>
            <person name="Delcher A.L."/>
            <person name="Schatz M."/>
            <person name="Zhao Q."/>
            <person name="Wortman J.R."/>
            <person name="Bidwell S.L."/>
            <person name="Alsmark U.C.M."/>
            <person name="Besteiro S."/>
            <person name="Sicheritz-Ponten T."/>
            <person name="Noel C.J."/>
            <person name="Dacks J.B."/>
            <person name="Foster P.G."/>
            <person name="Simillion C."/>
            <person name="Van de Peer Y."/>
            <person name="Miranda-Saavedra D."/>
            <person name="Barton G.J."/>
            <person name="Westrop G.D."/>
            <person name="Mueller S."/>
            <person name="Dessi D."/>
            <person name="Fiori P.L."/>
            <person name="Ren Q."/>
            <person name="Paulsen I."/>
            <person name="Zhang H."/>
            <person name="Bastida-Corcuera F.D."/>
            <person name="Simoes-Barbosa A."/>
            <person name="Brown M.T."/>
            <person name="Hayes R.D."/>
            <person name="Mukherjee M."/>
            <person name="Okumura C.Y."/>
            <person name="Schneider R."/>
            <person name="Smith A.J."/>
            <person name="Vanacova S."/>
            <person name="Villalvazo M."/>
            <person name="Haas B.J."/>
            <person name="Pertea M."/>
            <person name="Feldblyum T.V."/>
            <person name="Utterback T.R."/>
            <person name="Shu C.L."/>
            <person name="Osoegawa K."/>
            <person name="de Jong P.J."/>
            <person name="Hrdy I."/>
            <person name="Horvathova L."/>
            <person name="Zubacova Z."/>
            <person name="Dolezal P."/>
            <person name="Malik S.B."/>
            <person name="Logsdon J.M. Jr."/>
            <person name="Henze K."/>
            <person name="Gupta A."/>
            <person name="Wang C.C."/>
            <person name="Dunne R.L."/>
            <person name="Upcroft J.A."/>
            <person name="Upcroft P."/>
            <person name="White O."/>
            <person name="Salzberg S.L."/>
            <person name="Tang P."/>
            <person name="Chiu C.-H."/>
            <person name="Lee Y.-S."/>
            <person name="Embley T.M."/>
            <person name="Coombs G.H."/>
            <person name="Mottram J.C."/>
            <person name="Tachezy J."/>
            <person name="Fraser-Liggett C.M."/>
            <person name="Johnson P.J."/>
        </authorList>
    </citation>
    <scope>NUCLEOTIDE SEQUENCE [LARGE SCALE GENOMIC DNA]</scope>
    <source>
        <strain evidence="1">G3</strain>
    </source>
</reference>
<evidence type="ECO:0000313" key="1">
    <source>
        <dbReference type="EMBL" id="EAX96278.1"/>
    </source>
</evidence>
<gene>
    <name evidence="1" type="ORF">TVAG_324520</name>
</gene>
<dbReference type="VEuPathDB" id="TrichDB:TVAG_324520"/>
<proteinExistence type="predicted"/>
<evidence type="ECO:0000313" key="2">
    <source>
        <dbReference type="Proteomes" id="UP000001542"/>
    </source>
</evidence>
<protein>
    <recommendedName>
        <fullName evidence="3">Exportin-1 C-terminal domain-containing protein</fullName>
    </recommendedName>
</protein>
<dbReference type="InterPro" id="IPR016024">
    <property type="entry name" value="ARM-type_fold"/>
</dbReference>
<organism evidence="1 2">
    <name type="scientific">Trichomonas vaginalis (strain ATCC PRA-98 / G3)</name>
    <dbReference type="NCBI Taxonomy" id="412133"/>
    <lineage>
        <taxon>Eukaryota</taxon>
        <taxon>Metamonada</taxon>
        <taxon>Parabasalia</taxon>
        <taxon>Trichomonadida</taxon>
        <taxon>Trichomonadidae</taxon>
        <taxon>Trichomonas</taxon>
    </lineage>
</organism>
<reference evidence="1" key="1">
    <citation type="submission" date="2006-10" db="EMBL/GenBank/DDBJ databases">
        <authorList>
            <person name="Amadeo P."/>
            <person name="Zhao Q."/>
            <person name="Wortman J."/>
            <person name="Fraser-Liggett C."/>
            <person name="Carlton J."/>
        </authorList>
    </citation>
    <scope>NUCLEOTIDE SEQUENCE</scope>
    <source>
        <strain evidence="1">G3</strain>
    </source>
</reference>
<dbReference type="Proteomes" id="UP000001542">
    <property type="component" value="Unassembled WGS sequence"/>
</dbReference>
<dbReference type="GO" id="GO:0008139">
    <property type="term" value="F:nuclear localization sequence binding"/>
    <property type="evidence" value="ECO:0000318"/>
    <property type="project" value="GO_Central"/>
</dbReference>
<sequence>MNTTIEEFGTLINEFSGSSEHSADARIALENMLSSKPELINLCLNYLNSSGLTETNITSAITVLIRAITPFSMQDLNELRNILNANEEFTQFMVAIADKLMHTEESSSFQHNGAALFARVFGLEPDLLIGNLEEICADLGNVSFSINMTYITVLDELFALRNIQEFFEKDNQPVIHIFQHLASKVVDVASSPSDCEIELRYYAIKTLNNLLYTCRNKKVQTHFLGIFEILMTPERIEFLFSIQEAQLYTAIMELMTTIVKAYYHTNNKILNSVADKAIGRLQFFMNPFIAEPLLITLTFWREVINFEFRTLFKYITEYIPDHAVEMTRKQEGSHFYFEPHLEILTELFIQIMVNLDVNDQDIEDPIQNAPSMIACVNLSGMFALIPDYLFERLKEMCDSMIKHADEDWRNIHTALLIIYVLTSKIADPKEHNCDIVTSNRTYQAIETYITTKFEFMTGSAVTTNQRVRETALYAISVALSRYPNIMKSFAEPLFVINQIVGAFGPDNGTLDPSTDPRIILRCLAIIQNIAACFSTMTYNHPFMEQTNLLDQMIDRVKAILELPQMKDGNNVTQIKHAYEAINTLILHAPRQEEHFKSLLFKFWEEAPNNFFDQSLNPLVMHMRVAGIISNITCLITRLPNDIDYTPIVNGIIEMIDTQLAPIIEECLLTLTSILVRLDPNSDLFVSSIQTIIEKIHAALDLKETNSINSACTLINTLWQKVGPLLDEFFKGMVDHLFALIFDESMLPETTPPLLIALSNVLMGMVPADHKENPFVETILNDEELLGKFRSIMTNYRDNTQLSSVDKSSIDQASAVMTSICVAFRAYAKLWYRKEALNFEYQNEKGSLMELSKVSSIIDKLGYLRKETYDAALDMYMEFSYSCTRKNNTVLNRRVNYNVIEKAMKYKSLYDKAKNTKKKLGNT</sequence>
<dbReference type="GO" id="GO:0006606">
    <property type="term" value="P:protein import into nucleus"/>
    <property type="evidence" value="ECO:0000318"/>
    <property type="project" value="GO_Central"/>
</dbReference>
<dbReference type="AlphaFoldDB" id="A2FFQ3"/>